<evidence type="ECO:0000256" key="1">
    <source>
        <dbReference type="SAM" id="MobiDB-lite"/>
    </source>
</evidence>
<keyword evidence="2" id="KW-0732">Signal</keyword>
<comment type="caution">
    <text evidence="3">The sequence shown here is derived from an EMBL/GenBank/DDBJ whole genome shotgun (WGS) entry which is preliminary data.</text>
</comment>
<dbReference type="EMBL" id="JAATJH010000005">
    <property type="protein sequence ID" value="NJC27695.1"/>
    <property type="molecule type" value="Genomic_DNA"/>
</dbReference>
<dbReference type="RefSeq" id="WP_168039016.1">
    <property type="nucleotide sequence ID" value="NZ_JAATJH010000005.1"/>
</dbReference>
<feature type="signal peptide" evidence="2">
    <location>
        <begin position="1"/>
        <end position="21"/>
    </location>
</feature>
<proteinExistence type="predicted"/>
<name>A0ABX0XF01_9BACT</name>
<keyword evidence="4" id="KW-1185">Reference proteome</keyword>
<organism evidence="3 4">
    <name type="scientific">Neolewinella antarctica</name>
    <dbReference type="NCBI Taxonomy" id="442734"/>
    <lineage>
        <taxon>Bacteria</taxon>
        <taxon>Pseudomonadati</taxon>
        <taxon>Bacteroidota</taxon>
        <taxon>Saprospiria</taxon>
        <taxon>Saprospirales</taxon>
        <taxon>Lewinellaceae</taxon>
        <taxon>Neolewinella</taxon>
    </lineage>
</organism>
<dbReference type="Proteomes" id="UP000770785">
    <property type="component" value="Unassembled WGS sequence"/>
</dbReference>
<accession>A0ABX0XF01</accession>
<feature type="region of interest" description="Disordered" evidence="1">
    <location>
        <begin position="351"/>
        <end position="392"/>
    </location>
</feature>
<evidence type="ECO:0000313" key="3">
    <source>
        <dbReference type="EMBL" id="NJC27695.1"/>
    </source>
</evidence>
<feature type="chain" id="PRO_5046560991" evidence="2">
    <location>
        <begin position="22"/>
        <end position="1193"/>
    </location>
</feature>
<feature type="compositionally biased region" description="Low complexity" evidence="1">
    <location>
        <begin position="378"/>
        <end position="387"/>
    </location>
</feature>
<evidence type="ECO:0000313" key="4">
    <source>
        <dbReference type="Proteomes" id="UP000770785"/>
    </source>
</evidence>
<evidence type="ECO:0000256" key="2">
    <source>
        <dbReference type="SAM" id="SignalP"/>
    </source>
</evidence>
<sequence length="1193" mass="129846">MKALFLYSILMCALCLSSLQAQNTNQNTTDSLTTLQTQIINARESLGRLDTIRQKIKTAVNIGKFIQKLDNLEAITFPVVLGDTISGVPIYIAFDKLQLHPDYAQLETYVLIQLPQREIEGAGTTEYTELLFGTPDLKFSHDGGIVGDARIGLLGDFPIATKNSAKAAFILKSWRQESIGNTTQDAGTYVTIDCDGFVEMGLAADVLFSREWMLPTDESGVPQGRQRVQASFSTVVQDWNNMLFEVNLPDFVLTKFPDVGFNLTNAVFDFSDYRNSAKMQLPEGYAERYLPPGNLNLWRGIYIEELSISLPRQFEDCTASNDPPGGNRRGMLLLDQAGEYAFANGGTPLTLRDRGPSAAGVPTVTTGNTSLLYPDYPAPATAPKTTPQEPDTLTSAANDCRVKVGVKHLLIDFGVGVSGNFYGENVLSLGNMDGWAFTVDTLRVNILANRVKAFGFGGELQISLNKEDEAFNYSAFINPPDKTYNFRVETQKSYKFDVFKMAEVSIDSSSYVDIEVINGRFKPSAVLTGYAAIKGKIGSKDDDSSLPSDKQTIKAPRIDFVKLFVSTDVRKPIGLLEGGSLELTSSPTLLGYPLPVADMRLTNRENGIALNVSVRLNLAAQGDNGFSAGTDIAILGKPDLVPYSNDPLDPDNYGDPNDPNNQRVARFRSDGLTVAQIFVKIKTPGLDVEGYANVFEADPTYGRGFQGSLSVRVGPDPAAPLVVVELNAMFGQTEFKYWYVDGFVEVDKVGIPLIPGVLEANGFGGGAYYHMKMVGANLLDGSDGSIGTMSSGVRYEPNESITLGLKASLAFRSPPPNTTLDGVATLELAFSGTGLQDIMFYGRIEVVSPKANSWMAKKQESMEKQVGRLAQETEEARKDSEGAIRNQRDAILGAVFLRLNFERGFEFQGTFEARVSAAEGKLEGGGMIDILISEPQDRWHIYVGGYTDGSIVANTGTRVYPVQVAIRLGAGITGSAGAYFMMGNDIPGPPPIDPEVAAWFGESTQQNDRSGGLSSKMAQGSGFAFGAFVKAKVHANIHRKKKAKKFHKFYVKGQLGAGFDISLLRYANNTRCTADSRKSPHGHKGWRATGRLWAYADVEARKGGKGPFDLAFGVKVDGDLPNPTYLSMTIKIGIRIIFKIKFDVDVKIGKRCGRPAMATLDPLLDGLHYVDLSDQSKSGSNLLSQGWDKGWYP</sequence>
<gene>
    <name evidence="3" type="ORF">GGR27_003212</name>
</gene>
<reference evidence="3 4" key="1">
    <citation type="submission" date="2020-03" db="EMBL/GenBank/DDBJ databases">
        <title>Genomic Encyclopedia of Type Strains, Phase IV (KMG-IV): sequencing the most valuable type-strain genomes for metagenomic binning, comparative biology and taxonomic classification.</title>
        <authorList>
            <person name="Goeker M."/>
        </authorList>
    </citation>
    <scope>NUCLEOTIDE SEQUENCE [LARGE SCALE GENOMIC DNA]</scope>
    <source>
        <strain evidence="3 4">DSM 105096</strain>
    </source>
</reference>
<protein>
    <submittedName>
        <fullName evidence="3">Uncharacterized protein</fullName>
    </submittedName>
</protein>